<sequence length="189" mass="21318">MCLRAGRMCLRWPPRCRTIPANRCFRRPQHRPPYPWMLPPPPVIVRPDPTVAESDLARRHATGHRLPSPAADPIASHFHHRHPRQTPPPHCTTPPPTSSSLDPARRHRSGRFRAAPLPLRGERNEAPPPSSLRPRGFAGGRRTREGEAGDGGLVAFHITLVSPEREGDVRAEIISWNMPPVFLLYLIFR</sequence>
<keyword evidence="3" id="KW-1185">Reference proteome</keyword>
<name>A0A0P0V3P2_ORYSJ</name>
<feature type="compositionally biased region" description="Pro residues" evidence="1">
    <location>
        <begin position="85"/>
        <end position="97"/>
    </location>
</feature>
<evidence type="ECO:0000313" key="2">
    <source>
        <dbReference type="EMBL" id="BAS72439.1"/>
    </source>
</evidence>
<reference evidence="2 3" key="3">
    <citation type="journal article" date="2013" name="Rice">
        <title>Improvement of the Oryza sativa Nipponbare reference genome using next generation sequence and optical map data.</title>
        <authorList>
            <person name="Kawahara Y."/>
            <person name="de la Bastide M."/>
            <person name="Hamilton J.P."/>
            <person name="Kanamori H."/>
            <person name="McCombie W.R."/>
            <person name="Ouyang S."/>
            <person name="Schwartz D.C."/>
            <person name="Tanaka T."/>
            <person name="Wu J."/>
            <person name="Zhou S."/>
            <person name="Childs K.L."/>
            <person name="Davidson R.M."/>
            <person name="Lin H."/>
            <person name="Quesada-Ocampo L."/>
            <person name="Vaillancourt B."/>
            <person name="Sakai H."/>
            <person name="Lee S.S."/>
            <person name="Kim J."/>
            <person name="Numa H."/>
            <person name="Itoh T."/>
            <person name="Buell C.R."/>
            <person name="Matsumoto T."/>
        </authorList>
    </citation>
    <scope>NUCLEOTIDE SEQUENCE [LARGE SCALE GENOMIC DNA]</scope>
    <source>
        <strain evidence="3">cv. Nipponbare</strain>
    </source>
</reference>
<dbReference type="EMBL" id="AP014957">
    <property type="protein sequence ID" value="BAS72439.1"/>
    <property type="molecule type" value="Genomic_DNA"/>
</dbReference>
<dbReference type="InParanoid" id="A0A0P0V3P2"/>
<organism evidence="2 3">
    <name type="scientific">Oryza sativa subsp. japonica</name>
    <name type="common">Rice</name>
    <dbReference type="NCBI Taxonomy" id="39947"/>
    <lineage>
        <taxon>Eukaryota</taxon>
        <taxon>Viridiplantae</taxon>
        <taxon>Streptophyta</taxon>
        <taxon>Embryophyta</taxon>
        <taxon>Tracheophyta</taxon>
        <taxon>Spermatophyta</taxon>
        <taxon>Magnoliopsida</taxon>
        <taxon>Liliopsida</taxon>
        <taxon>Poales</taxon>
        <taxon>Poaceae</taxon>
        <taxon>BOP clade</taxon>
        <taxon>Oryzoideae</taxon>
        <taxon>Oryzeae</taxon>
        <taxon>Oryzinae</taxon>
        <taxon>Oryza</taxon>
        <taxon>Oryza sativa</taxon>
    </lineage>
</organism>
<protein>
    <submittedName>
        <fullName evidence="2">Os01g0519301 protein</fullName>
    </submittedName>
</protein>
<reference evidence="2 3" key="2">
    <citation type="journal article" date="2013" name="Plant Cell Physiol.">
        <title>Rice Annotation Project Database (RAP-DB): an integrative and interactive database for rice genomics.</title>
        <authorList>
            <person name="Sakai H."/>
            <person name="Lee S.S."/>
            <person name="Tanaka T."/>
            <person name="Numa H."/>
            <person name="Kim J."/>
            <person name="Kawahara Y."/>
            <person name="Wakimoto H."/>
            <person name="Yang C.C."/>
            <person name="Iwamoto M."/>
            <person name="Abe T."/>
            <person name="Yamada Y."/>
            <person name="Muto A."/>
            <person name="Inokuchi H."/>
            <person name="Ikemura T."/>
            <person name="Matsumoto T."/>
            <person name="Sasaki T."/>
            <person name="Itoh T."/>
        </authorList>
    </citation>
    <scope>NUCLEOTIDE SEQUENCE [LARGE SCALE GENOMIC DNA]</scope>
    <source>
        <strain evidence="3">cv. Nipponbare</strain>
    </source>
</reference>
<gene>
    <name evidence="2" type="ordered locus">Os01g0519301</name>
    <name evidence="2" type="ORF">OSNPB_010519301</name>
</gene>
<dbReference type="PaxDb" id="39947-A0A0P0V3P2"/>
<dbReference type="AlphaFoldDB" id="A0A0P0V3P2"/>
<evidence type="ECO:0000256" key="1">
    <source>
        <dbReference type="SAM" id="MobiDB-lite"/>
    </source>
</evidence>
<reference evidence="3" key="1">
    <citation type="journal article" date="2005" name="Nature">
        <title>The map-based sequence of the rice genome.</title>
        <authorList>
            <consortium name="International rice genome sequencing project (IRGSP)"/>
            <person name="Matsumoto T."/>
            <person name="Wu J."/>
            <person name="Kanamori H."/>
            <person name="Katayose Y."/>
            <person name="Fujisawa M."/>
            <person name="Namiki N."/>
            <person name="Mizuno H."/>
            <person name="Yamamoto K."/>
            <person name="Antonio B.A."/>
            <person name="Baba T."/>
            <person name="Sakata K."/>
            <person name="Nagamura Y."/>
            <person name="Aoki H."/>
            <person name="Arikawa K."/>
            <person name="Arita K."/>
            <person name="Bito T."/>
            <person name="Chiden Y."/>
            <person name="Fujitsuka N."/>
            <person name="Fukunaka R."/>
            <person name="Hamada M."/>
            <person name="Harada C."/>
            <person name="Hayashi A."/>
            <person name="Hijishita S."/>
            <person name="Honda M."/>
            <person name="Hosokawa S."/>
            <person name="Ichikawa Y."/>
            <person name="Idonuma A."/>
            <person name="Iijima M."/>
            <person name="Ikeda M."/>
            <person name="Ikeno M."/>
            <person name="Ito K."/>
            <person name="Ito S."/>
            <person name="Ito T."/>
            <person name="Ito Y."/>
            <person name="Ito Y."/>
            <person name="Iwabuchi A."/>
            <person name="Kamiya K."/>
            <person name="Karasawa W."/>
            <person name="Kurita K."/>
            <person name="Katagiri S."/>
            <person name="Kikuta A."/>
            <person name="Kobayashi H."/>
            <person name="Kobayashi N."/>
            <person name="Machita K."/>
            <person name="Maehara T."/>
            <person name="Masukawa M."/>
            <person name="Mizubayashi T."/>
            <person name="Mukai Y."/>
            <person name="Nagasaki H."/>
            <person name="Nagata Y."/>
            <person name="Naito S."/>
            <person name="Nakashima M."/>
            <person name="Nakama Y."/>
            <person name="Nakamichi Y."/>
            <person name="Nakamura M."/>
            <person name="Meguro A."/>
            <person name="Negishi M."/>
            <person name="Ohta I."/>
            <person name="Ohta T."/>
            <person name="Okamoto M."/>
            <person name="Ono N."/>
            <person name="Saji S."/>
            <person name="Sakaguchi M."/>
            <person name="Sakai K."/>
            <person name="Shibata M."/>
            <person name="Shimokawa T."/>
            <person name="Song J."/>
            <person name="Takazaki Y."/>
            <person name="Terasawa K."/>
            <person name="Tsugane M."/>
            <person name="Tsuji K."/>
            <person name="Ueda S."/>
            <person name="Waki K."/>
            <person name="Yamagata H."/>
            <person name="Yamamoto M."/>
            <person name="Yamamoto S."/>
            <person name="Yamane H."/>
            <person name="Yoshiki S."/>
            <person name="Yoshihara R."/>
            <person name="Yukawa K."/>
            <person name="Zhong H."/>
            <person name="Yano M."/>
            <person name="Yuan Q."/>
            <person name="Ouyang S."/>
            <person name="Liu J."/>
            <person name="Jones K.M."/>
            <person name="Gansberger K."/>
            <person name="Moffat K."/>
            <person name="Hill J."/>
            <person name="Bera J."/>
            <person name="Fadrosh D."/>
            <person name="Jin S."/>
            <person name="Johri S."/>
            <person name="Kim M."/>
            <person name="Overton L."/>
            <person name="Reardon M."/>
            <person name="Tsitrin T."/>
            <person name="Vuong H."/>
            <person name="Weaver B."/>
            <person name="Ciecko A."/>
            <person name="Tallon L."/>
            <person name="Jackson J."/>
            <person name="Pai G."/>
            <person name="Aken S.V."/>
            <person name="Utterback T."/>
            <person name="Reidmuller S."/>
            <person name="Feldblyum T."/>
            <person name="Hsiao J."/>
            <person name="Zismann V."/>
            <person name="Iobst S."/>
            <person name="de Vazeille A.R."/>
            <person name="Buell C.R."/>
            <person name="Ying K."/>
            <person name="Li Y."/>
            <person name="Lu T."/>
            <person name="Huang Y."/>
            <person name="Zhao Q."/>
            <person name="Feng Q."/>
            <person name="Zhang L."/>
            <person name="Zhu J."/>
            <person name="Weng Q."/>
            <person name="Mu J."/>
            <person name="Lu Y."/>
            <person name="Fan D."/>
            <person name="Liu Y."/>
            <person name="Guan J."/>
            <person name="Zhang Y."/>
            <person name="Yu S."/>
            <person name="Liu X."/>
            <person name="Zhang Y."/>
            <person name="Hong G."/>
            <person name="Han B."/>
            <person name="Choisne N."/>
            <person name="Demange N."/>
            <person name="Orjeda G."/>
            <person name="Samain S."/>
            <person name="Cattolico L."/>
            <person name="Pelletier E."/>
            <person name="Couloux A."/>
            <person name="Segurens B."/>
            <person name="Wincker P."/>
            <person name="D'Hont A."/>
            <person name="Scarpelli C."/>
            <person name="Weissenbach J."/>
            <person name="Salanoubat M."/>
            <person name="Quetier F."/>
            <person name="Yu Y."/>
            <person name="Kim H.R."/>
            <person name="Rambo T."/>
            <person name="Currie J."/>
            <person name="Collura K."/>
            <person name="Luo M."/>
            <person name="Yang T."/>
            <person name="Ammiraju J.S.S."/>
            <person name="Engler F."/>
            <person name="Soderlund C."/>
            <person name="Wing R.A."/>
            <person name="Palmer L.E."/>
            <person name="de la Bastide M."/>
            <person name="Spiegel L."/>
            <person name="Nascimento L."/>
            <person name="Zutavern T."/>
            <person name="O'Shaughnessy A."/>
            <person name="Dike S."/>
            <person name="Dedhia N."/>
            <person name="Preston R."/>
            <person name="Balija V."/>
            <person name="McCombie W.R."/>
            <person name="Chow T."/>
            <person name="Chen H."/>
            <person name="Chung M."/>
            <person name="Chen C."/>
            <person name="Shaw J."/>
            <person name="Wu H."/>
            <person name="Hsiao K."/>
            <person name="Chao Y."/>
            <person name="Chu M."/>
            <person name="Cheng C."/>
            <person name="Hour A."/>
            <person name="Lee P."/>
            <person name="Lin S."/>
            <person name="Lin Y."/>
            <person name="Liou J."/>
            <person name="Liu S."/>
            <person name="Hsing Y."/>
            <person name="Raghuvanshi S."/>
            <person name="Mohanty A."/>
            <person name="Bharti A.K."/>
            <person name="Gaur A."/>
            <person name="Gupta V."/>
            <person name="Kumar D."/>
            <person name="Ravi V."/>
            <person name="Vij S."/>
            <person name="Kapur A."/>
            <person name="Khurana P."/>
            <person name="Khurana P."/>
            <person name="Khurana J.P."/>
            <person name="Tyagi A.K."/>
            <person name="Gaikwad K."/>
            <person name="Singh A."/>
            <person name="Dalal V."/>
            <person name="Srivastava S."/>
            <person name="Dixit A."/>
            <person name="Pal A.K."/>
            <person name="Ghazi I.A."/>
            <person name="Yadav M."/>
            <person name="Pandit A."/>
            <person name="Bhargava A."/>
            <person name="Sureshbabu K."/>
            <person name="Batra K."/>
            <person name="Sharma T.R."/>
            <person name="Mohapatra T."/>
            <person name="Singh N.K."/>
            <person name="Messing J."/>
            <person name="Nelson A.B."/>
            <person name="Fuks G."/>
            <person name="Kavchok S."/>
            <person name="Keizer G."/>
            <person name="Linton E."/>
            <person name="Llaca V."/>
            <person name="Song R."/>
            <person name="Tanyolac B."/>
            <person name="Young S."/>
            <person name="Ho-Il K."/>
            <person name="Hahn J.H."/>
            <person name="Sangsakoo G."/>
            <person name="Vanavichit A."/>
            <person name="de Mattos Luiz.A.T."/>
            <person name="Zimmer P.D."/>
            <person name="Malone G."/>
            <person name="Dellagostin O."/>
            <person name="de Oliveira A.C."/>
            <person name="Bevan M."/>
            <person name="Bancroft I."/>
            <person name="Minx P."/>
            <person name="Cordum H."/>
            <person name="Wilson R."/>
            <person name="Cheng Z."/>
            <person name="Jin W."/>
            <person name="Jiang J."/>
            <person name="Leong S.A."/>
            <person name="Iwama H."/>
            <person name="Gojobori T."/>
            <person name="Itoh T."/>
            <person name="Niimura Y."/>
            <person name="Fujii Y."/>
            <person name="Habara T."/>
            <person name="Sakai H."/>
            <person name="Sato Y."/>
            <person name="Wilson G."/>
            <person name="Kumar K."/>
            <person name="McCouch S."/>
            <person name="Juretic N."/>
            <person name="Hoen D."/>
            <person name="Wright S."/>
            <person name="Bruskiewich R."/>
            <person name="Bureau T."/>
            <person name="Miyao A."/>
            <person name="Hirochika H."/>
            <person name="Nishikawa T."/>
            <person name="Kadowaki K."/>
            <person name="Sugiura M."/>
            <person name="Burr B."/>
            <person name="Sasaki T."/>
        </authorList>
    </citation>
    <scope>NUCLEOTIDE SEQUENCE [LARGE SCALE GENOMIC DNA]</scope>
    <source>
        <strain evidence="3">cv. Nipponbare</strain>
    </source>
</reference>
<evidence type="ECO:0000313" key="3">
    <source>
        <dbReference type="Proteomes" id="UP000059680"/>
    </source>
</evidence>
<dbReference type="Proteomes" id="UP000059680">
    <property type="component" value="Chromosome 1"/>
</dbReference>
<proteinExistence type="predicted"/>
<accession>A0A0P0V3P2</accession>
<feature type="region of interest" description="Disordered" evidence="1">
    <location>
        <begin position="56"/>
        <end position="148"/>
    </location>
</feature>